<organism evidence="1 2">
    <name type="scientific">Batillaria attramentaria</name>
    <dbReference type="NCBI Taxonomy" id="370345"/>
    <lineage>
        <taxon>Eukaryota</taxon>
        <taxon>Metazoa</taxon>
        <taxon>Spiralia</taxon>
        <taxon>Lophotrochozoa</taxon>
        <taxon>Mollusca</taxon>
        <taxon>Gastropoda</taxon>
        <taxon>Caenogastropoda</taxon>
        <taxon>Sorbeoconcha</taxon>
        <taxon>Cerithioidea</taxon>
        <taxon>Batillariidae</taxon>
        <taxon>Batillaria</taxon>
    </lineage>
</organism>
<evidence type="ECO:0000313" key="2">
    <source>
        <dbReference type="Proteomes" id="UP001519460"/>
    </source>
</evidence>
<dbReference type="AlphaFoldDB" id="A0ABD0L4E1"/>
<reference evidence="1 2" key="1">
    <citation type="journal article" date="2023" name="Sci. Data">
        <title>Genome assembly of the Korean intertidal mud-creeper Batillaria attramentaria.</title>
        <authorList>
            <person name="Patra A.K."/>
            <person name="Ho P.T."/>
            <person name="Jun S."/>
            <person name="Lee S.J."/>
            <person name="Kim Y."/>
            <person name="Won Y.J."/>
        </authorList>
    </citation>
    <scope>NUCLEOTIDE SEQUENCE [LARGE SCALE GENOMIC DNA]</scope>
    <source>
        <strain evidence="1">Wonlab-2016</strain>
    </source>
</reference>
<accession>A0ABD0L4E1</accession>
<dbReference type="EMBL" id="JACVVK020000085">
    <property type="protein sequence ID" value="KAK7494197.1"/>
    <property type="molecule type" value="Genomic_DNA"/>
</dbReference>
<comment type="caution">
    <text evidence="1">The sequence shown here is derived from an EMBL/GenBank/DDBJ whole genome shotgun (WGS) entry which is preliminary data.</text>
</comment>
<protein>
    <submittedName>
        <fullName evidence="1">Uncharacterized protein</fullName>
    </submittedName>
</protein>
<sequence>YEAKSVSQHLQHVYDTFGPCCPPTSGYHVWDLAHPAMKFSILLQVWRKGDNSGPDIRPALFAASVVSTEIVATASACTFSQLNEQNVDIISGAEKSRVTAFFSLHSGHRIQEQRGWRVSHECINEDGAKSHGNRLATRGGHYQVLAWRR</sequence>
<feature type="non-terminal residue" evidence="1">
    <location>
        <position position="1"/>
    </location>
</feature>
<dbReference type="Proteomes" id="UP001519460">
    <property type="component" value="Unassembled WGS sequence"/>
</dbReference>
<gene>
    <name evidence="1" type="ORF">BaRGS_00014479</name>
</gene>
<keyword evidence="2" id="KW-1185">Reference proteome</keyword>
<name>A0ABD0L4E1_9CAEN</name>
<evidence type="ECO:0000313" key="1">
    <source>
        <dbReference type="EMBL" id="KAK7494197.1"/>
    </source>
</evidence>
<proteinExistence type="predicted"/>
<feature type="non-terminal residue" evidence="1">
    <location>
        <position position="149"/>
    </location>
</feature>